<comment type="caution">
    <text evidence="7">The sequence shown here is derived from an EMBL/GenBank/DDBJ whole genome shotgun (WGS) entry which is preliminary data.</text>
</comment>
<dbReference type="Pfam" id="PF08281">
    <property type="entry name" value="Sigma70_r4_2"/>
    <property type="match status" value="1"/>
</dbReference>
<evidence type="ECO:0000313" key="7">
    <source>
        <dbReference type="EMBL" id="MCZ4222548.1"/>
    </source>
</evidence>
<dbReference type="CDD" id="cd06171">
    <property type="entry name" value="Sigma70_r4"/>
    <property type="match status" value="1"/>
</dbReference>
<dbReference type="InterPro" id="IPR013249">
    <property type="entry name" value="RNA_pol_sigma70_r4_t2"/>
</dbReference>
<proteinExistence type="inferred from homology"/>
<dbReference type="Gene3D" id="1.10.10.10">
    <property type="entry name" value="Winged helix-like DNA-binding domain superfamily/Winged helix DNA-binding domain"/>
    <property type="match status" value="1"/>
</dbReference>
<evidence type="ECO:0000259" key="6">
    <source>
        <dbReference type="Pfam" id="PF08281"/>
    </source>
</evidence>
<accession>A0ABT4KUD4</accession>
<dbReference type="NCBIfam" id="TIGR02937">
    <property type="entry name" value="sigma70-ECF"/>
    <property type="match status" value="1"/>
</dbReference>
<comment type="similarity">
    <text evidence="1">Belongs to the sigma-70 factor family. ECF subfamily.</text>
</comment>
<gene>
    <name evidence="7" type="ORF">O0931_04490</name>
</gene>
<dbReference type="RefSeq" id="WP_269414348.1">
    <property type="nucleotide sequence ID" value="NZ_JAPWGL010000001.1"/>
</dbReference>
<dbReference type="SUPFAM" id="SSF88659">
    <property type="entry name" value="Sigma3 and sigma4 domains of RNA polymerase sigma factors"/>
    <property type="match status" value="1"/>
</dbReference>
<dbReference type="InterPro" id="IPR014284">
    <property type="entry name" value="RNA_pol_sigma-70_dom"/>
</dbReference>
<feature type="domain" description="RNA polymerase sigma-70 region 2" evidence="5">
    <location>
        <begin position="27"/>
        <end position="91"/>
    </location>
</feature>
<organism evidence="7 8">
    <name type="scientific">Pedobacter rhodius</name>
    <dbReference type="NCBI Taxonomy" id="3004098"/>
    <lineage>
        <taxon>Bacteria</taxon>
        <taxon>Pseudomonadati</taxon>
        <taxon>Bacteroidota</taxon>
        <taxon>Sphingobacteriia</taxon>
        <taxon>Sphingobacteriales</taxon>
        <taxon>Sphingobacteriaceae</taxon>
        <taxon>Pedobacter</taxon>
    </lineage>
</organism>
<dbReference type="InterPro" id="IPR013324">
    <property type="entry name" value="RNA_pol_sigma_r3/r4-like"/>
</dbReference>
<dbReference type="PANTHER" id="PTHR43133">
    <property type="entry name" value="RNA POLYMERASE ECF-TYPE SIGMA FACTO"/>
    <property type="match status" value="1"/>
</dbReference>
<name>A0ABT4KUD4_9SPHI</name>
<keyword evidence="8" id="KW-1185">Reference proteome</keyword>
<evidence type="ECO:0000256" key="1">
    <source>
        <dbReference type="ARBA" id="ARBA00010641"/>
    </source>
</evidence>
<dbReference type="SUPFAM" id="SSF88946">
    <property type="entry name" value="Sigma2 domain of RNA polymerase sigma factors"/>
    <property type="match status" value="1"/>
</dbReference>
<evidence type="ECO:0000256" key="2">
    <source>
        <dbReference type="ARBA" id="ARBA00023015"/>
    </source>
</evidence>
<dbReference type="InterPro" id="IPR013325">
    <property type="entry name" value="RNA_pol_sigma_r2"/>
</dbReference>
<dbReference type="PANTHER" id="PTHR43133:SF46">
    <property type="entry name" value="RNA POLYMERASE SIGMA-70 FACTOR ECF SUBFAMILY"/>
    <property type="match status" value="1"/>
</dbReference>
<dbReference type="NCBIfam" id="TIGR02985">
    <property type="entry name" value="Sig70_bacteroi1"/>
    <property type="match status" value="1"/>
</dbReference>
<dbReference type="Proteomes" id="UP001144341">
    <property type="component" value="Unassembled WGS sequence"/>
</dbReference>
<evidence type="ECO:0000256" key="3">
    <source>
        <dbReference type="ARBA" id="ARBA00023082"/>
    </source>
</evidence>
<evidence type="ECO:0000256" key="4">
    <source>
        <dbReference type="ARBA" id="ARBA00023163"/>
    </source>
</evidence>
<sequence>MAIAPLHNEQELLAKIARGDERAFTELFEGYYGALGEFVFKLTESLPVTQEIVQDAFIKIWLKRESLTELKSFSNYLFIICRNQTYNHLRKIAGERNLQQQVNQYLNENNELQDDDVAIDQYRLLIDQAIDKLPEKAKKVYLLSRHERLKYDEIAQKLNISPETVKKHIQYAVNFIKNDINSRMDIGIAVILMSSMVIR</sequence>
<dbReference type="InterPro" id="IPR007627">
    <property type="entry name" value="RNA_pol_sigma70_r2"/>
</dbReference>
<dbReference type="Pfam" id="PF04542">
    <property type="entry name" value="Sigma70_r2"/>
    <property type="match status" value="1"/>
</dbReference>
<dbReference type="InterPro" id="IPR039425">
    <property type="entry name" value="RNA_pol_sigma-70-like"/>
</dbReference>
<keyword evidence="2" id="KW-0805">Transcription regulation</keyword>
<reference evidence="7" key="1">
    <citation type="submission" date="2022-12" db="EMBL/GenBank/DDBJ databases">
        <title>Genome sequence of SJ11.</title>
        <authorList>
            <person name="Woo H."/>
        </authorList>
    </citation>
    <scope>NUCLEOTIDE SEQUENCE</scope>
    <source>
        <strain evidence="7">SJ11</strain>
    </source>
</reference>
<dbReference type="InterPro" id="IPR036388">
    <property type="entry name" value="WH-like_DNA-bd_sf"/>
</dbReference>
<feature type="domain" description="RNA polymerase sigma factor 70 region 4 type 2" evidence="6">
    <location>
        <begin position="124"/>
        <end position="170"/>
    </location>
</feature>
<keyword evidence="3" id="KW-0731">Sigma factor</keyword>
<keyword evidence="4" id="KW-0804">Transcription</keyword>
<dbReference type="Gene3D" id="1.10.1740.10">
    <property type="match status" value="1"/>
</dbReference>
<evidence type="ECO:0000313" key="8">
    <source>
        <dbReference type="Proteomes" id="UP001144341"/>
    </source>
</evidence>
<evidence type="ECO:0000259" key="5">
    <source>
        <dbReference type="Pfam" id="PF04542"/>
    </source>
</evidence>
<protein>
    <submittedName>
        <fullName evidence="7">RNA polymerase sigma-70 factor</fullName>
    </submittedName>
</protein>
<dbReference type="EMBL" id="JAPWGL010000001">
    <property type="protein sequence ID" value="MCZ4222548.1"/>
    <property type="molecule type" value="Genomic_DNA"/>
</dbReference>
<dbReference type="InterPro" id="IPR014327">
    <property type="entry name" value="RNA_pol_sigma70_bacteroid"/>
</dbReference>